<protein>
    <submittedName>
        <fullName evidence="1">Uncharacterized protein</fullName>
    </submittedName>
</protein>
<reference evidence="1 2" key="1">
    <citation type="submission" date="2019-07" db="EMBL/GenBank/DDBJ databases">
        <title>Whole genome shotgun sequence of Vibrio sagamiensis NBRC 104589.</title>
        <authorList>
            <person name="Hosoyama A."/>
            <person name="Uohara A."/>
            <person name="Ohji S."/>
            <person name="Ichikawa N."/>
        </authorList>
    </citation>
    <scope>NUCLEOTIDE SEQUENCE [LARGE SCALE GENOMIC DNA]</scope>
    <source>
        <strain evidence="1 2">NBRC 104589</strain>
    </source>
</reference>
<evidence type="ECO:0000313" key="2">
    <source>
        <dbReference type="Proteomes" id="UP000321922"/>
    </source>
</evidence>
<dbReference type="Gene3D" id="3.20.20.80">
    <property type="entry name" value="Glycosidases"/>
    <property type="match status" value="1"/>
</dbReference>
<name>A0A511QHH4_9VIBR</name>
<dbReference type="Proteomes" id="UP000321922">
    <property type="component" value="Unassembled WGS sequence"/>
</dbReference>
<accession>A0A511QHH4</accession>
<keyword evidence="2" id="KW-1185">Reference proteome</keyword>
<proteinExistence type="predicted"/>
<organism evidence="1 2">
    <name type="scientific">Vibrio sagamiensis NBRC 104589</name>
    <dbReference type="NCBI Taxonomy" id="1219064"/>
    <lineage>
        <taxon>Bacteria</taxon>
        <taxon>Pseudomonadati</taxon>
        <taxon>Pseudomonadota</taxon>
        <taxon>Gammaproteobacteria</taxon>
        <taxon>Vibrionales</taxon>
        <taxon>Vibrionaceae</taxon>
        <taxon>Vibrio</taxon>
    </lineage>
</organism>
<dbReference type="EMBL" id="BJXJ01000031">
    <property type="protein sequence ID" value="GEM76760.1"/>
    <property type="molecule type" value="Genomic_DNA"/>
</dbReference>
<dbReference type="RefSeq" id="WP_039980087.1">
    <property type="nucleotide sequence ID" value="NZ_BAOJ01000027.1"/>
</dbReference>
<sequence>MKNIIGIISLLIITGGSHASEFSGSKPTAAYMGAYVLNQDPYALEKVDDNYDIKDVSIGFLLIKKGLNCNFDNITDGSDANPITGHAQKYKNFEENGGKVGLVFGGDAGEHDDPVMVCDAKELYNLIDESVRRSPVNIDRITFDIQNKTWRNGDFSPDEKEGAFYQKLGNVLNNLNNLYPDISLELSIPQYTPYWARPYNNQLRNFLSNFSHAIDEYHIMTRASSTDMLRRYVNDTMSELGGWPKDKTVILLVGSDNNQFKADNLKTEYSQYMGMATLLTQEAVLDPIRANLHKEFNSQYPNPNDFKIYTLPMGGIEAVIPQGIYYGEHRVIAKINDVYNFETYKGTCYYCDSVQNDGNNMLAIGERERHIAPGSIITLSLHSGGPGSSMGKDTLIRELSRYIVKGVPDYGYPHYKSDLVNTKRQKFSNGDIVYNDVNQRLFQCFDEAKCNINPEKYEPGEGINWQEAWKEYVK</sequence>
<gene>
    <name evidence="1" type="ORF">VSA01S_28720</name>
</gene>
<dbReference type="OrthoDB" id="5906735at2"/>
<comment type="caution">
    <text evidence="1">The sequence shown here is derived from an EMBL/GenBank/DDBJ whole genome shotgun (WGS) entry which is preliminary data.</text>
</comment>
<evidence type="ECO:0000313" key="1">
    <source>
        <dbReference type="EMBL" id="GEM76760.1"/>
    </source>
</evidence>
<dbReference type="AlphaFoldDB" id="A0A511QHH4"/>